<reference evidence="2" key="1">
    <citation type="journal article" date="2023" name="G3 (Bethesda)">
        <title>A reference genome for the long-term kleptoplast-retaining sea slug Elysia crispata morphotype clarki.</title>
        <authorList>
            <person name="Eastman K.E."/>
            <person name="Pendleton A.L."/>
            <person name="Shaikh M.A."/>
            <person name="Suttiyut T."/>
            <person name="Ogas R."/>
            <person name="Tomko P."/>
            <person name="Gavelis G."/>
            <person name="Widhalm J.R."/>
            <person name="Wisecaver J.H."/>
        </authorList>
    </citation>
    <scope>NUCLEOTIDE SEQUENCE</scope>
    <source>
        <strain evidence="2">ECLA1</strain>
    </source>
</reference>
<dbReference type="SMART" id="SM00212">
    <property type="entry name" value="UBCc"/>
    <property type="match status" value="1"/>
</dbReference>
<dbReference type="EMBL" id="JAWDGP010000167">
    <property type="protein sequence ID" value="KAK3803298.1"/>
    <property type="molecule type" value="Genomic_DNA"/>
</dbReference>
<keyword evidence="3" id="KW-1185">Reference proteome</keyword>
<sequence>MDPWRNDTYVGYEVCSFQRLRNVPEESSDKSCKTNWVVTNSIMDITQVKKEAEDYLESCSGHLHIYSINEDKRQLGLASKDKKFTCFISVPGCDQESWGIWSEEQSCLSTIHLVWEICNLDTVSSITTLLQAVVRAVQKTHNKKSHAFADDLDDSDEDDTKKYYEKNYEDEDVDLDDQASNHYQKQEDEKTLAARFQDSKGPRMTIKRLIKDLMDLNSSETKSGIDASPSENDIFVWWDHHCASTMTKPDELEDEFHEQPDFLITSAPYHVKLTDIPLETKLGKDLQKYAKAYKEEPVIHLEMMFPADYPFCPPFIRVLKPRFKFLTGHVTLGGSICMQMLTKSGWQPCNNIESILIQVRSEILSDPKASLADHQTNVSYSLEDAKKAYQRMTKKVGEVAGLAVMPP</sequence>
<organism evidence="2 3">
    <name type="scientific">Elysia crispata</name>
    <name type="common">lettuce slug</name>
    <dbReference type="NCBI Taxonomy" id="231223"/>
    <lineage>
        <taxon>Eukaryota</taxon>
        <taxon>Metazoa</taxon>
        <taxon>Spiralia</taxon>
        <taxon>Lophotrochozoa</taxon>
        <taxon>Mollusca</taxon>
        <taxon>Gastropoda</taxon>
        <taxon>Heterobranchia</taxon>
        <taxon>Euthyneura</taxon>
        <taxon>Panpulmonata</taxon>
        <taxon>Sacoglossa</taxon>
        <taxon>Placobranchoidea</taxon>
        <taxon>Plakobranchidae</taxon>
        <taxon>Elysia</taxon>
    </lineage>
</organism>
<comment type="caution">
    <text evidence="2">The sequence shown here is derived from an EMBL/GenBank/DDBJ whole genome shotgun (WGS) entry which is preliminary data.</text>
</comment>
<dbReference type="InterPro" id="IPR050113">
    <property type="entry name" value="Ub_conjugating_enzyme"/>
</dbReference>
<dbReference type="CDD" id="cd23802">
    <property type="entry name" value="UBCc_UBE2Q"/>
    <property type="match status" value="1"/>
</dbReference>
<dbReference type="PANTHER" id="PTHR24067">
    <property type="entry name" value="UBIQUITIN-CONJUGATING ENZYME E2"/>
    <property type="match status" value="1"/>
</dbReference>
<dbReference type="AlphaFoldDB" id="A0AAE1BBW3"/>
<dbReference type="Proteomes" id="UP001283361">
    <property type="component" value="Unassembled WGS sequence"/>
</dbReference>
<feature type="domain" description="UBC core" evidence="1">
    <location>
        <begin position="204"/>
        <end position="405"/>
    </location>
</feature>
<dbReference type="Gene3D" id="3.10.110.10">
    <property type="entry name" value="Ubiquitin Conjugating Enzyme"/>
    <property type="match status" value="1"/>
</dbReference>
<gene>
    <name evidence="2" type="ORF">RRG08_021496</name>
</gene>
<dbReference type="Pfam" id="PF00179">
    <property type="entry name" value="UQ_con"/>
    <property type="match status" value="1"/>
</dbReference>
<proteinExistence type="predicted"/>
<evidence type="ECO:0000313" key="2">
    <source>
        <dbReference type="EMBL" id="KAK3803298.1"/>
    </source>
</evidence>
<protein>
    <recommendedName>
        <fullName evidence="1">UBC core domain-containing protein</fullName>
    </recommendedName>
</protein>
<accession>A0AAE1BBW3</accession>
<evidence type="ECO:0000313" key="3">
    <source>
        <dbReference type="Proteomes" id="UP001283361"/>
    </source>
</evidence>
<dbReference type="SUPFAM" id="SSF54495">
    <property type="entry name" value="UBC-like"/>
    <property type="match status" value="1"/>
</dbReference>
<dbReference type="PROSITE" id="PS50127">
    <property type="entry name" value="UBC_2"/>
    <property type="match status" value="1"/>
</dbReference>
<dbReference type="InterPro" id="IPR016135">
    <property type="entry name" value="UBQ-conjugating_enzyme/RWD"/>
</dbReference>
<name>A0AAE1BBW3_9GAST</name>
<dbReference type="InterPro" id="IPR000608">
    <property type="entry name" value="UBC"/>
</dbReference>
<evidence type="ECO:0000259" key="1">
    <source>
        <dbReference type="PROSITE" id="PS50127"/>
    </source>
</evidence>